<evidence type="ECO:0000256" key="1">
    <source>
        <dbReference type="SAM" id="SignalP"/>
    </source>
</evidence>
<name>A0A103XUE6_CYNCS</name>
<evidence type="ECO:0000313" key="3">
    <source>
        <dbReference type="Proteomes" id="UP000243975"/>
    </source>
</evidence>
<keyword evidence="3" id="KW-1185">Reference proteome</keyword>
<feature type="chain" id="PRO_5007119110" evidence="1">
    <location>
        <begin position="19"/>
        <end position="235"/>
    </location>
</feature>
<dbReference type="AlphaFoldDB" id="A0A103XUE6"/>
<accession>A0A103XUE6</accession>
<comment type="caution">
    <text evidence="2">The sequence shown here is derived from an EMBL/GenBank/DDBJ whole genome shotgun (WGS) entry which is preliminary data.</text>
</comment>
<sequence>MCLFILPMCLFILPKSDFQCDLVAFQDVDWSFGYFDFTPESNLMNQIDIWFCFLLSFSIPSPHHRSPHFQDPPLHLHHLIQGKKFHNTGQTIASLCSIQGSKSIRAAMAVFPGARLMEEGLAEAIDEGRIGPRDDSKNHIGRENPNWKQVFFATTTRHDVGGGAGGGGVLATTLLDHQSINHTLFNNFPVGNCSSNQRKRGREYGDELIHEEELRRKLAEKKQQHYFVLIRAVKE</sequence>
<dbReference type="Proteomes" id="UP000243975">
    <property type="component" value="Unassembled WGS sequence"/>
</dbReference>
<dbReference type="EMBL" id="LEKV01003869">
    <property type="protein sequence ID" value="KVH97049.1"/>
    <property type="molecule type" value="Genomic_DNA"/>
</dbReference>
<proteinExistence type="predicted"/>
<keyword evidence="1" id="KW-0732">Signal</keyword>
<organism evidence="2 3">
    <name type="scientific">Cynara cardunculus var. scolymus</name>
    <name type="common">Globe artichoke</name>
    <name type="synonym">Cynara scolymus</name>
    <dbReference type="NCBI Taxonomy" id="59895"/>
    <lineage>
        <taxon>Eukaryota</taxon>
        <taxon>Viridiplantae</taxon>
        <taxon>Streptophyta</taxon>
        <taxon>Embryophyta</taxon>
        <taxon>Tracheophyta</taxon>
        <taxon>Spermatophyta</taxon>
        <taxon>Magnoliopsida</taxon>
        <taxon>eudicotyledons</taxon>
        <taxon>Gunneridae</taxon>
        <taxon>Pentapetalae</taxon>
        <taxon>asterids</taxon>
        <taxon>campanulids</taxon>
        <taxon>Asterales</taxon>
        <taxon>Asteraceae</taxon>
        <taxon>Carduoideae</taxon>
        <taxon>Cardueae</taxon>
        <taxon>Carduinae</taxon>
        <taxon>Cynara</taxon>
    </lineage>
</organism>
<evidence type="ECO:0000313" key="2">
    <source>
        <dbReference type="EMBL" id="KVH97049.1"/>
    </source>
</evidence>
<feature type="signal peptide" evidence="1">
    <location>
        <begin position="1"/>
        <end position="18"/>
    </location>
</feature>
<dbReference type="Gramene" id="KVH97049">
    <property type="protein sequence ID" value="KVH97049"/>
    <property type="gene ID" value="Ccrd_000857"/>
</dbReference>
<reference evidence="2 3" key="1">
    <citation type="journal article" date="2016" name="Sci. Rep.">
        <title>The genome sequence of the outbreeding globe artichoke constructed de novo incorporating a phase-aware low-pass sequencing strategy of F1 progeny.</title>
        <authorList>
            <person name="Scaglione D."/>
            <person name="Reyes-Chin-Wo S."/>
            <person name="Acquadro A."/>
            <person name="Froenicke L."/>
            <person name="Portis E."/>
            <person name="Beitel C."/>
            <person name="Tirone M."/>
            <person name="Mauro R."/>
            <person name="Lo Monaco A."/>
            <person name="Mauromicale G."/>
            <person name="Faccioli P."/>
            <person name="Cattivelli L."/>
            <person name="Rieseberg L."/>
            <person name="Michelmore R."/>
            <person name="Lanteri S."/>
        </authorList>
    </citation>
    <scope>NUCLEOTIDE SEQUENCE [LARGE SCALE GENOMIC DNA]</scope>
    <source>
        <strain evidence="2">2C</strain>
    </source>
</reference>
<gene>
    <name evidence="2" type="ORF">Ccrd_000857</name>
</gene>
<protein>
    <submittedName>
        <fullName evidence="2">Uncharacterized protein</fullName>
    </submittedName>
</protein>